<accession>A0A3N4IAS8</accession>
<evidence type="ECO:0000313" key="3">
    <source>
        <dbReference type="Proteomes" id="UP000275078"/>
    </source>
</evidence>
<evidence type="ECO:0000256" key="1">
    <source>
        <dbReference type="SAM" id="MobiDB-lite"/>
    </source>
</evidence>
<gene>
    <name evidence="2" type="ORF">BJ508DRAFT_305452</name>
</gene>
<sequence>MGDKKNIFSTWPRGVAVPDFSAGTKMIIGVHAAKHRQLTLEQSGQPRAKEKRKEVQKSNRQAPGSAFYWLDGSKDSRKPNIEDKLAREPESKSVPEQRMEASDQEELPTVERKPASPPALMSRSDVMKQKNPVLNGAIYLRPLVRPSDEVLIELILKDPKYKQTMTFHFRDAVDLWIRMVLDGYLRATGADHDRTGEFFAMASSYDRLSYELHQETLDMTDKHNLSWAECDRGSWKDLRDVEVVRRLEEYPYHNRLFRLLRECGYEPRHWSSAVLVRHKWFWKDSEDEPLTPEEYGSPLGPLEFIIKAFLRKGNVRLRDAPHIDDETLVSDLLDLSECFAPSREKDAWWL</sequence>
<feature type="compositionally biased region" description="Basic and acidic residues" evidence="1">
    <location>
        <begin position="47"/>
        <end position="57"/>
    </location>
</feature>
<dbReference type="AlphaFoldDB" id="A0A3N4IAS8"/>
<organism evidence="2 3">
    <name type="scientific">Ascobolus immersus RN42</name>
    <dbReference type="NCBI Taxonomy" id="1160509"/>
    <lineage>
        <taxon>Eukaryota</taxon>
        <taxon>Fungi</taxon>
        <taxon>Dikarya</taxon>
        <taxon>Ascomycota</taxon>
        <taxon>Pezizomycotina</taxon>
        <taxon>Pezizomycetes</taxon>
        <taxon>Pezizales</taxon>
        <taxon>Ascobolaceae</taxon>
        <taxon>Ascobolus</taxon>
    </lineage>
</organism>
<name>A0A3N4IAS8_ASCIM</name>
<protein>
    <submittedName>
        <fullName evidence="2">Uncharacterized protein</fullName>
    </submittedName>
</protein>
<dbReference type="Proteomes" id="UP000275078">
    <property type="component" value="Unassembled WGS sequence"/>
</dbReference>
<dbReference type="EMBL" id="ML119670">
    <property type="protein sequence ID" value="RPA82577.1"/>
    <property type="molecule type" value="Genomic_DNA"/>
</dbReference>
<evidence type="ECO:0000313" key="2">
    <source>
        <dbReference type="EMBL" id="RPA82577.1"/>
    </source>
</evidence>
<feature type="region of interest" description="Disordered" evidence="1">
    <location>
        <begin position="39"/>
        <end position="121"/>
    </location>
</feature>
<keyword evidence="3" id="KW-1185">Reference proteome</keyword>
<proteinExistence type="predicted"/>
<reference evidence="2 3" key="1">
    <citation type="journal article" date="2018" name="Nat. Ecol. Evol.">
        <title>Pezizomycetes genomes reveal the molecular basis of ectomycorrhizal truffle lifestyle.</title>
        <authorList>
            <person name="Murat C."/>
            <person name="Payen T."/>
            <person name="Noel B."/>
            <person name="Kuo A."/>
            <person name="Morin E."/>
            <person name="Chen J."/>
            <person name="Kohler A."/>
            <person name="Krizsan K."/>
            <person name="Balestrini R."/>
            <person name="Da Silva C."/>
            <person name="Montanini B."/>
            <person name="Hainaut M."/>
            <person name="Levati E."/>
            <person name="Barry K.W."/>
            <person name="Belfiori B."/>
            <person name="Cichocki N."/>
            <person name="Clum A."/>
            <person name="Dockter R.B."/>
            <person name="Fauchery L."/>
            <person name="Guy J."/>
            <person name="Iotti M."/>
            <person name="Le Tacon F."/>
            <person name="Lindquist E.A."/>
            <person name="Lipzen A."/>
            <person name="Malagnac F."/>
            <person name="Mello A."/>
            <person name="Molinier V."/>
            <person name="Miyauchi S."/>
            <person name="Poulain J."/>
            <person name="Riccioni C."/>
            <person name="Rubini A."/>
            <person name="Sitrit Y."/>
            <person name="Splivallo R."/>
            <person name="Traeger S."/>
            <person name="Wang M."/>
            <person name="Zifcakova L."/>
            <person name="Wipf D."/>
            <person name="Zambonelli A."/>
            <person name="Paolocci F."/>
            <person name="Nowrousian M."/>
            <person name="Ottonello S."/>
            <person name="Baldrian P."/>
            <person name="Spatafora J.W."/>
            <person name="Henrissat B."/>
            <person name="Nagy L.G."/>
            <person name="Aury J.M."/>
            <person name="Wincker P."/>
            <person name="Grigoriev I.V."/>
            <person name="Bonfante P."/>
            <person name="Martin F.M."/>
        </authorList>
    </citation>
    <scope>NUCLEOTIDE SEQUENCE [LARGE SCALE GENOMIC DNA]</scope>
    <source>
        <strain evidence="2 3">RN42</strain>
    </source>
</reference>
<feature type="compositionally biased region" description="Basic and acidic residues" evidence="1">
    <location>
        <begin position="72"/>
        <end position="101"/>
    </location>
</feature>